<comment type="caution">
    <text evidence="1">The sequence shown here is derived from an EMBL/GenBank/DDBJ whole genome shotgun (WGS) entry which is preliminary data.</text>
</comment>
<organism evidence="1 2">
    <name type="scientific">Alternaria dauci</name>
    <dbReference type="NCBI Taxonomy" id="48095"/>
    <lineage>
        <taxon>Eukaryota</taxon>
        <taxon>Fungi</taxon>
        <taxon>Dikarya</taxon>
        <taxon>Ascomycota</taxon>
        <taxon>Pezizomycotina</taxon>
        <taxon>Dothideomycetes</taxon>
        <taxon>Pleosporomycetidae</taxon>
        <taxon>Pleosporales</taxon>
        <taxon>Pleosporineae</taxon>
        <taxon>Pleosporaceae</taxon>
        <taxon>Alternaria</taxon>
        <taxon>Alternaria sect. Porri</taxon>
    </lineage>
</organism>
<keyword evidence="2" id="KW-1185">Reference proteome</keyword>
<evidence type="ECO:0008006" key="3">
    <source>
        <dbReference type="Google" id="ProtNLM"/>
    </source>
</evidence>
<name>A0ABR3U5U6_9PLEO</name>
<accession>A0ABR3U5U6</accession>
<sequence>MDSLAFRQLPRTLLKNTELCWYIKSVRLKMKDGSEVGKFWAGHSISQRDESDVAAGGERAVYDERHCRYQRRGRYEKEVDERANAMLVNTPEGYEWLGKLIAAMNSSQAYANDDNLLERAVLGEDVLLTPCLLLAHNLERLWIRFPKMQCDTYNTSFLLNSLAHAAQEGGLEKLKVLHLDLYQADLEWPVRQVLPFFRLPNLTDLTLGYCGSNEVDVNYEDMIEECETGLACMNEFWIRPARNSTITRLSLLSPHFSGSIAAKMLLACRAITEFELVLPHDAPPLHGMFYEEVGTALVQHVDTLTHLSLGDQMAAVGGEFSESPGVFSMVPRLSSLTSLRASPYNLFGYDVPNWYAGHLSLTLSDALPDAIERLWLDIPCRIYSLDFTPHFTDLFRAQANGRFPRLKTIVVNLYQQTSLDFECATYYFKQLMEIRLDAFAYAPTLTFDISLRVDCSSHEIANDGLQQLHTLMQDLCLPPLPNYRRYDVHHPDGQRHYVEASTCAVLPRTHEQMQDDADHGYWKTSPFPI</sequence>
<gene>
    <name evidence="1" type="ORF">ACET3X_009526</name>
</gene>
<dbReference type="GeneID" id="96089848"/>
<evidence type="ECO:0000313" key="1">
    <source>
        <dbReference type="EMBL" id="KAL1791775.1"/>
    </source>
</evidence>
<dbReference type="EMBL" id="JBHGVX010000010">
    <property type="protein sequence ID" value="KAL1791775.1"/>
    <property type="molecule type" value="Genomic_DNA"/>
</dbReference>
<reference evidence="1 2" key="1">
    <citation type="submission" date="2024-09" db="EMBL/GenBank/DDBJ databases">
        <title>T2T genomes of carrot and Alternaria dauci and their utility for understanding host-pathogen interaction during carrot leaf blight disease.</title>
        <authorList>
            <person name="Liu W."/>
            <person name="Xu S."/>
            <person name="Ou C."/>
            <person name="Liu X."/>
            <person name="Zhuang F."/>
            <person name="Deng X.W."/>
        </authorList>
    </citation>
    <scope>NUCLEOTIDE SEQUENCE [LARGE SCALE GENOMIC DNA]</scope>
    <source>
        <strain evidence="1 2">A2016</strain>
    </source>
</reference>
<evidence type="ECO:0000313" key="2">
    <source>
        <dbReference type="Proteomes" id="UP001578633"/>
    </source>
</evidence>
<dbReference type="RefSeq" id="XP_069302359.1">
    <property type="nucleotide sequence ID" value="XM_069455920.1"/>
</dbReference>
<protein>
    <recommendedName>
        <fullName evidence="3">F-box domain-containing protein</fullName>
    </recommendedName>
</protein>
<proteinExistence type="predicted"/>
<dbReference type="Proteomes" id="UP001578633">
    <property type="component" value="Chromosome 10"/>
</dbReference>